<dbReference type="EMBL" id="CAJOBF010007227">
    <property type="protein sequence ID" value="CAF4227169.1"/>
    <property type="molecule type" value="Genomic_DNA"/>
</dbReference>
<evidence type="ECO:0000256" key="1">
    <source>
        <dbReference type="SAM" id="MobiDB-lite"/>
    </source>
</evidence>
<dbReference type="Proteomes" id="UP000663842">
    <property type="component" value="Unassembled WGS sequence"/>
</dbReference>
<comment type="caution">
    <text evidence="6">The sequence shown here is derived from an EMBL/GenBank/DDBJ whole genome shotgun (WGS) entry which is preliminary data.</text>
</comment>
<dbReference type="Proteomes" id="UP000663824">
    <property type="component" value="Unassembled WGS sequence"/>
</dbReference>
<organism evidence="6 12">
    <name type="scientific">Rotaria magnacalcarata</name>
    <dbReference type="NCBI Taxonomy" id="392030"/>
    <lineage>
        <taxon>Eukaryota</taxon>
        <taxon>Metazoa</taxon>
        <taxon>Spiralia</taxon>
        <taxon>Gnathifera</taxon>
        <taxon>Rotifera</taxon>
        <taxon>Eurotatoria</taxon>
        <taxon>Bdelloidea</taxon>
        <taxon>Philodinida</taxon>
        <taxon>Philodinidae</taxon>
        <taxon>Rotaria</taxon>
    </lineage>
</organism>
<dbReference type="Proteomes" id="UP000676336">
    <property type="component" value="Unassembled WGS sequence"/>
</dbReference>
<feature type="compositionally biased region" description="Acidic residues" evidence="1">
    <location>
        <begin position="82"/>
        <end position="94"/>
    </location>
</feature>
<gene>
    <name evidence="10" type="ORF">BYL167_LOCUS46597</name>
    <name evidence="3" type="ORF">CJN711_LOCUS18351</name>
    <name evidence="11" type="ORF">GIL414_LOCUS46123</name>
    <name evidence="2" type="ORF">KQP761_LOCUS5312</name>
    <name evidence="6" type="ORF">MBJ925_LOCUS39278</name>
    <name evidence="7" type="ORF">OVN521_LOCUS20639</name>
    <name evidence="8" type="ORF">SMN809_LOCUS17640</name>
    <name evidence="9" type="ORF">UXM345_LOCUS29433</name>
    <name evidence="5" type="ORF">WKI299_LOCUS31763</name>
    <name evidence="4" type="ORF">XDN619_LOCUS12297</name>
</gene>
<keyword evidence="13" id="KW-1185">Reference proteome</keyword>
<dbReference type="EMBL" id="CAJOBJ010143947">
    <property type="protein sequence ID" value="CAF4775541.1"/>
    <property type="molecule type" value="Genomic_DNA"/>
</dbReference>
<sequence length="137" mass="15526">MASSNSKIIKVLLIPDPDNGKLIVIMEKWCTLNTPTNPSMTMEGAIVEEDDVADVQYMDIGEHELDCELDNDDCDIDDDDELIEEEYDEDEDENNIPRPAGEINPNGNNTPCPGGEQKIIFKKHLVFFILFLSFNYQ</sequence>
<dbReference type="Proteomes" id="UP000681967">
    <property type="component" value="Unassembled WGS sequence"/>
</dbReference>
<evidence type="ECO:0000313" key="8">
    <source>
        <dbReference type="EMBL" id="CAF4107431.1"/>
    </source>
</evidence>
<dbReference type="EMBL" id="CAJNRG010004821">
    <property type="protein sequence ID" value="CAF2069713.1"/>
    <property type="molecule type" value="Genomic_DNA"/>
</dbReference>
<dbReference type="Proteomes" id="UP000663856">
    <property type="component" value="Unassembled WGS sequence"/>
</dbReference>
<dbReference type="Proteomes" id="UP000663887">
    <property type="component" value="Unassembled WGS sequence"/>
</dbReference>
<dbReference type="EMBL" id="CAJOBH010132177">
    <property type="protein sequence ID" value="CAF4763167.1"/>
    <property type="molecule type" value="Genomic_DNA"/>
</dbReference>
<evidence type="ECO:0000313" key="2">
    <source>
        <dbReference type="EMBL" id="CAF1312231.1"/>
    </source>
</evidence>
<evidence type="ECO:0000313" key="9">
    <source>
        <dbReference type="EMBL" id="CAF4227169.1"/>
    </source>
</evidence>
<dbReference type="EMBL" id="CAJNOW010001280">
    <property type="protein sequence ID" value="CAF1312231.1"/>
    <property type="molecule type" value="Genomic_DNA"/>
</dbReference>
<dbReference type="Proteomes" id="UP000663866">
    <property type="component" value="Unassembled WGS sequence"/>
</dbReference>
<proteinExistence type="predicted"/>
<dbReference type="EMBL" id="CAJOBG010004123">
    <property type="protein sequence ID" value="CAF4096162.1"/>
    <property type="molecule type" value="Genomic_DNA"/>
</dbReference>
<dbReference type="AlphaFoldDB" id="A0A817AMK3"/>
<evidence type="ECO:0000313" key="11">
    <source>
        <dbReference type="EMBL" id="CAF4775541.1"/>
    </source>
</evidence>
<dbReference type="EMBL" id="CAJNRF010014540">
    <property type="protein sequence ID" value="CAF2157930.1"/>
    <property type="molecule type" value="Genomic_DNA"/>
</dbReference>
<dbReference type="EMBL" id="CAJNOV010008658">
    <property type="protein sequence ID" value="CAF1329538.1"/>
    <property type="molecule type" value="Genomic_DNA"/>
</dbReference>
<feature type="region of interest" description="Disordered" evidence="1">
    <location>
        <begin position="82"/>
        <end position="111"/>
    </location>
</feature>
<evidence type="ECO:0000313" key="6">
    <source>
        <dbReference type="EMBL" id="CAF2268073.1"/>
    </source>
</evidence>
<dbReference type="Proteomes" id="UP000681720">
    <property type="component" value="Unassembled WGS sequence"/>
</dbReference>
<accession>A0A817AMK3</accession>
<dbReference type="Proteomes" id="UP000663834">
    <property type="component" value="Unassembled WGS sequence"/>
</dbReference>
<evidence type="ECO:0000313" key="12">
    <source>
        <dbReference type="Proteomes" id="UP000663824"/>
    </source>
</evidence>
<name>A0A817AMK3_9BILA</name>
<dbReference type="EMBL" id="CAJOBI010008237">
    <property type="protein sequence ID" value="CAF4107431.1"/>
    <property type="molecule type" value="Genomic_DNA"/>
</dbReference>
<protein>
    <submittedName>
        <fullName evidence="6">Uncharacterized protein</fullName>
    </submittedName>
</protein>
<evidence type="ECO:0000313" key="10">
    <source>
        <dbReference type="EMBL" id="CAF4763167.1"/>
    </source>
</evidence>
<evidence type="ECO:0000313" key="4">
    <source>
        <dbReference type="EMBL" id="CAF2069713.1"/>
    </source>
</evidence>
<evidence type="ECO:0000313" key="13">
    <source>
        <dbReference type="Proteomes" id="UP000663866"/>
    </source>
</evidence>
<dbReference type="Proteomes" id="UP000663855">
    <property type="component" value="Unassembled WGS sequence"/>
</dbReference>
<reference evidence="6" key="1">
    <citation type="submission" date="2021-02" db="EMBL/GenBank/DDBJ databases">
        <authorList>
            <person name="Nowell W R."/>
        </authorList>
    </citation>
    <scope>NUCLEOTIDE SEQUENCE</scope>
</reference>
<evidence type="ECO:0000313" key="7">
    <source>
        <dbReference type="EMBL" id="CAF4096162.1"/>
    </source>
</evidence>
<evidence type="ECO:0000313" key="5">
    <source>
        <dbReference type="EMBL" id="CAF2157930.1"/>
    </source>
</evidence>
<evidence type="ECO:0000313" key="3">
    <source>
        <dbReference type="EMBL" id="CAF1329538.1"/>
    </source>
</evidence>
<dbReference type="EMBL" id="CAJNRE010022056">
    <property type="protein sequence ID" value="CAF2268073.1"/>
    <property type="molecule type" value="Genomic_DNA"/>
</dbReference>